<name>A0A4W5MV05_9TELE</name>
<evidence type="ECO:0000313" key="4">
    <source>
        <dbReference type="Ensembl" id="ENSHHUP00000041319.1"/>
    </source>
</evidence>
<dbReference type="GO" id="GO:0007399">
    <property type="term" value="P:nervous system development"/>
    <property type="evidence" value="ECO:0007669"/>
    <property type="project" value="UniProtKB-KW"/>
</dbReference>
<feature type="compositionally biased region" description="Pro residues" evidence="3">
    <location>
        <begin position="80"/>
        <end position="90"/>
    </location>
</feature>
<dbReference type="GO" id="GO:0048512">
    <property type="term" value="P:circadian behavior"/>
    <property type="evidence" value="ECO:0007669"/>
    <property type="project" value="Ensembl"/>
</dbReference>
<reference evidence="4" key="2">
    <citation type="submission" date="2025-08" db="UniProtKB">
        <authorList>
            <consortium name="Ensembl"/>
        </authorList>
    </citation>
    <scope>IDENTIFICATION</scope>
</reference>
<comment type="similarity">
    <text evidence="1">Belongs to the UPF0524 family.</text>
</comment>
<evidence type="ECO:0000256" key="1">
    <source>
        <dbReference type="ARBA" id="ARBA00010215"/>
    </source>
</evidence>
<dbReference type="GeneTree" id="ENSGT00390000006618"/>
<dbReference type="Proteomes" id="UP000314982">
    <property type="component" value="Unassembled WGS sequence"/>
</dbReference>
<dbReference type="PANTHER" id="PTHR31785">
    <property type="entry name" value="UPF0524 PROTEIN C3ORF70"/>
    <property type="match status" value="1"/>
</dbReference>
<dbReference type="PANTHER" id="PTHR31785:SF2">
    <property type="entry name" value="UPF0524 PROTEIN C3ORF70"/>
    <property type="match status" value="1"/>
</dbReference>
<keyword evidence="2" id="KW-0524">Neurogenesis</keyword>
<evidence type="ECO:0000256" key="3">
    <source>
        <dbReference type="SAM" id="MobiDB-lite"/>
    </source>
</evidence>
<dbReference type="STRING" id="62062.ENSHHUP00000041319"/>
<proteinExistence type="inferred from homology"/>
<feature type="compositionally biased region" description="Acidic residues" evidence="3">
    <location>
        <begin position="157"/>
        <end position="173"/>
    </location>
</feature>
<dbReference type="InterPro" id="IPR029670">
    <property type="entry name" value="UPF0524_fam"/>
</dbReference>
<organism evidence="4 5">
    <name type="scientific">Hucho hucho</name>
    <name type="common">huchen</name>
    <dbReference type="NCBI Taxonomy" id="62062"/>
    <lineage>
        <taxon>Eukaryota</taxon>
        <taxon>Metazoa</taxon>
        <taxon>Chordata</taxon>
        <taxon>Craniata</taxon>
        <taxon>Vertebrata</taxon>
        <taxon>Euteleostomi</taxon>
        <taxon>Actinopterygii</taxon>
        <taxon>Neopterygii</taxon>
        <taxon>Teleostei</taxon>
        <taxon>Protacanthopterygii</taxon>
        <taxon>Salmoniformes</taxon>
        <taxon>Salmonidae</taxon>
        <taxon>Salmoninae</taxon>
        <taxon>Hucho</taxon>
    </lineage>
</organism>
<dbReference type="Ensembl" id="ENSHHUT00000042910.1">
    <property type="protein sequence ID" value="ENSHHUP00000041319.1"/>
    <property type="gene ID" value="ENSHHUG00000025527.1"/>
</dbReference>
<feature type="region of interest" description="Disordered" evidence="3">
    <location>
        <begin position="1"/>
        <end position="21"/>
    </location>
</feature>
<keyword evidence="5" id="KW-1185">Reference proteome</keyword>
<evidence type="ECO:0000313" key="5">
    <source>
        <dbReference type="Proteomes" id="UP000314982"/>
    </source>
</evidence>
<feature type="region of interest" description="Disordered" evidence="3">
    <location>
        <begin position="75"/>
        <end position="192"/>
    </location>
</feature>
<feature type="compositionally biased region" description="Low complexity" evidence="3">
    <location>
        <begin position="134"/>
        <end position="145"/>
    </location>
</feature>
<accession>A0A4W5MV05</accession>
<dbReference type="AlphaFoldDB" id="A0A4W5MV05"/>
<protein>
    <submittedName>
        <fullName evidence="4">Chromosome 3 open reading frame 70</fullName>
    </submittedName>
</protein>
<sequence>MTNVCRLPSTPVPATPTDHPHTMDLTVSLAERFLMTASTFQAPPCLESPKFCIISDLFMDDYMVKRINGKMCYVQRPQPSTMPSPPQSHPPHPRKPQPHPQRTPRHHPHPQPRPHPQGTKPCALGDKVTTPKIDPCSSPSSSEDSGINALGGHYMESCDEVSEEDEEEEDDEEPHPQNNTDNMDDLEQDVSAQVDGGVTMYRQTQCLAKAF</sequence>
<reference evidence="4" key="3">
    <citation type="submission" date="2025-09" db="UniProtKB">
        <authorList>
            <consortium name="Ensembl"/>
        </authorList>
    </citation>
    <scope>IDENTIFICATION</scope>
</reference>
<feature type="compositionally biased region" description="Basic residues" evidence="3">
    <location>
        <begin position="91"/>
        <end position="112"/>
    </location>
</feature>
<reference evidence="5" key="1">
    <citation type="submission" date="2018-06" db="EMBL/GenBank/DDBJ databases">
        <title>Genome assembly of Danube salmon.</title>
        <authorList>
            <person name="Macqueen D.J."/>
            <person name="Gundappa M.K."/>
        </authorList>
    </citation>
    <scope>NUCLEOTIDE SEQUENCE [LARGE SCALE GENOMIC DNA]</scope>
</reference>
<evidence type="ECO:0000256" key="2">
    <source>
        <dbReference type="ARBA" id="ARBA00022902"/>
    </source>
</evidence>
<dbReference type="Pfam" id="PF15823">
    <property type="entry name" value="UPF0524"/>
    <property type="match status" value="1"/>
</dbReference>